<organism evidence="7 8">
    <name type="scientific">Chelatococcus daeguensis</name>
    <dbReference type="NCBI Taxonomy" id="444444"/>
    <lineage>
        <taxon>Bacteria</taxon>
        <taxon>Pseudomonadati</taxon>
        <taxon>Pseudomonadota</taxon>
        <taxon>Alphaproteobacteria</taxon>
        <taxon>Hyphomicrobiales</taxon>
        <taxon>Chelatococcaceae</taxon>
        <taxon>Chelatococcus</taxon>
    </lineage>
</organism>
<dbReference type="InterPro" id="IPR003382">
    <property type="entry name" value="Flavoprotein"/>
</dbReference>
<dbReference type="GO" id="GO:0015941">
    <property type="term" value="P:pantothenate catabolic process"/>
    <property type="evidence" value="ECO:0007669"/>
    <property type="project" value="InterPro"/>
</dbReference>
<dbReference type="Pfam" id="PF04127">
    <property type="entry name" value="DFP"/>
    <property type="match status" value="1"/>
</dbReference>
<dbReference type="InterPro" id="IPR005252">
    <property type="entry name" value="CoaBC"/>
</dbReference>
<dbReference type="GO" id="GO:0010181">
    <property type="term" value="F:FMN binding"/>
    <property type="evidence" value="ECO:0007669"/>
    <property type="project" value="UniProtKB-UniRule"/>
</dbReference>
<accession>A0AAC9JPM5</accession>
<dbReference type="Proteomes" id="UP000182703">
    <property type="component" value="Chromosome"/>
</dbReference>
<sequence length="402" mass="42028">MTKRILLIIGGGIAAYKSLDLIRRLKERGHEVRVILTKGGAEFITPLSVASLSRERAFTDLFSLTDEADIGHIELSRSADLLVVAPATADLLAKMAGGHADDLASTALLATDKPVLVAPAMNPRMWQHPATRRNMALLQADGVTVVGPNEGAMAERGEFGPGRMAEPMEILAAVERLLGGADLPLAGRHVLVTSGPTHEPIDPVRYIANRSSGRQGHAIAAAAAAAGARVTLVSGPVAIAPPAGVTTVAVETAREMLAAVEAALPADAAVFAAAVADWRTAGEAAQKMKKNGKGAPRLTLVENPDILATIAHRAEQRPGLVVGFAAETEKVVEHARQKRLRKGCDWIVANDVGPGTGVMGGTRNTVHLVTGEGVEDWPTMDKDEVARRLVARIAAAMPKGSA</sequence>
<dbReference type="InterPro" id="IPR035929">
    <property type="entry name" value="CoaB-like_sf"/>
</dbReference>
<feature type="binding site" evidence="3">
    <location>
        <position position="277"/>
    </location>
    <ligand>
        <name>CTP</name>
        <dbReference type="ChEBI" id="CHEBI:37563"/>
    </ligand>
</feature>
<evidence type="ECO:0000256" key="2">
    <source>
        <dbReference type="ARBA" id="ARBA00023239"/>
    </source>
</evidence>
<dbReference type="Pfam" id="PF02441">
    <property type="entry name" value="Flavoprotein"/>
    <property type="match status" value="1"/>
</dbReference>
<feature type="region of interest" description="Phosphopantothenoylcysteine decarboxylase" evidence="3">
    <location>
        <begin position="1"/>
        <end position="189"/>
    </location>
</feature>
<dbReference type="AlphaFoldDB" id="A0AAC9JPM5"/>
<comment type="cofactor">
    <cofactor evidence="3">
        <name>FMN</name>
        <dbReference type="ChEBI" id="CHEBI:58210"/>
    </cofactor>
    <text evidence="3">Binds 1 FMN per subunit.</text>
</comment>
<keyword evidence="3 4" id="KW-0285">Flavoprotein</keyword>
<dbReference type="SUPFAM" id="SSF52507">
    <property type="entry name" value="Homo-oligomeric flavin-containing Cys decarboxylases, HFCD"/>
    <property type="match status" value="1"/>
</dbReference>
<protein>
    <recommendedName>
        <fullName evidence="3">Coenzyme A biosynthesis bifunctional protein CoaBC</fullName>
    </recommendedName>
    <alternativeName>
        <fullName evidence="3">DNA/pantothenate metabolism flavoprotein</fullName>
    </alternativeName>
    <alternativeName>
        <fullName evidence="3">Phosphopantothenoylcysteine synthetase/decarboxylase</fullName>
        <shortName evidence="3">PPCS-PPCDC</shortName>
    </alternativeName>
    <domain>
        <recommendedName>
            <fullName evidence="3">Phosphopantothenoylcysteine decarboxylase</fullName>
            <shortName evidence="3">PPC decarboxylase</shortName>
            <shortName evidence="3">PPC-DC</shortName>
            <ecNumber evidence="3">4.1.1.36</ecNumber>
        </recommendedName>
        <alternativeName>
            <fullName evidence="3">CoaC</fullName>
        </alternativeName>
    </domain>
    <domain>
        <recommendedName>
            <fullName evidence="3">Phosphopantothenate--cysteine ligase</fullName>
            <ecNumber evidence="3">6.3.2.5</ecNumber>
        </recommendedName>
        <alternativeName>
            <fullName evidence="3">CoaB</fullName>
        </alternativeName>
        <alternativeName>
            <fullName evidence="3">Phosphopantothenoylcysteine synthetase</fullName>
            <shortName evidence="3">PPC synthetase</shortName>
            <shortName evidence="3">PPC-S</shortName>
        </alternativeName>
    </domain>
</protein>
<proteinExistence type="inferred from homology"/>
<comment type="similarity">
    <text evidence="3 4">In the N-terminal section; belongs to the HFCD (homo-oligomeric flavin containing Cys decarboxylase) superfamily.</text>
</comment>
<dbReference type="InterPro" id="IPR036551">
    <property type="entry name" value="Flavin_trans-like"/>
</dbReference>
<comment type="function">
    <text evidence="3">Catalyzes two sequential steps in the biosynthesis of coenzyme A. In the first step cysteine is conjugated to 4'-phosphopantothenate to form 4-phosphopantothenoylcysteine. In the second step the latter compound is decarboxylated to form 4'-phosphopantotheine.</text>
</comment>
<reference evidence="7 8" key="1">
    <citation type="submission" date="2016-11" db="EMBL/GenBank/DDBJ databases">
        <title>Complete genome sequence of the aerobically denitrifying bacterium Chelatococcus daeguensis TAD1.</title>
        <authorList>
            <person name="Yang Y."/>
            <person name="Huang S."/>
            <person name="Lin E."/>
        </authorList>
    </citation>
    <scope>NUCLEOTIDE SEQUENCE [LARGE SCALE GENOMIC DNA]</scope>
    <source>
        <strain evidence="7 8">TAD1</strain>
    </source>
</reference>
<dbReference type="PANTHER" id="PTHR14359:SF6">
    <property type="entry name" value="PHOSPHOPANTOTHENOYLCYSTEINE DECARBOXYLASE"/>
    <property type="match status" value="1"/>
</dbReference>
<evidence type="ECO:0000256" key="1">
    <source>
        <dbReference type="ARBA" id="ARBA00022793"/>
    </source>
</evidence>
<dbReference type="SUPFAM" id="SSF102645">
    <property type="entry name" value="CoaB-like"/>
    <property type="match status" value="1"/>
</dbReference>
<feature type="domain" description="DNA/pantothenate metabolism flavoprotein C-terminal" evidence="6">
    <location>
        <begin position="185"/>
        <end position="395"/>
    </location>
</feature>
<evidence type="ECO:0000256" key="3">
    <source>
        <dbReference type="HAMAP-Rule" id="MF_02225"/>
    </source>
</evidence>
<dbReference type="PANTHER" id="PTHR14359">
    <property type="entry name" value="HOMO-OLIGOMERIC FLAVIN CONTAINING CYS DECARBOXYLASE FAMILY"/>
    <property type="match status" value="1"/>
</dbReference>
<dbReference type="InterPro" id="IPR007085">
    <property type="entry name" value="DNA/pantothenate-metab_flavo_C"/>
</dbReference>
<comment type="function">
    <text evidence="4">Catalyzes two steps in the biosynthesis of coenzyme A. In the first step cysteine is conjugated to 4'-phosphopantothenate to form 4-phosphopantothenoylcysteine, in the latter compound is decarboxylated to form 4'-phosphopantotheine.</text>
</comment>
<keyword evidence="3 4" id="KW-0436">Ligase</keyword>
<evidence type="ECO:0000313" key="7">
    <source>
        <dbReference type="EMBL" id="APF36000.1"/>
    </source>
</evidence>
<feature type="binding site" evidence="3">
    <location>
        <position position="338"/>
    </location>
    <ligand>
        <name>CTP</name>
        <dbReference type="ChEBI" id="CHEBI:37563"/>
    </ligand>
</feature>
<dbReference type="Gene3D" id="3.40.50.1950">
    <property type="entry name" value="Flavin prenyltransferase-like"/>
    <property type="match status" value="1"/>
</dbReference>
<keyword evidence="3" id="KW-0479">Metal-binding</keyword>
<keyword evidence="3" id="KW-0511">Multifunctional enzyme</keyword>
<comment type="similarity">
    <text evidence="3 4">In the C-terminal section; belongs to the PPC synthetase family.</text>
</comment>
<comment type="catalytic activity">
    <reaction evidence="3 4">
        <text>(R)-4'-phosphopantothenate + L-cysteine + CTP = N-[(R)-4-phosphopantothenoyl]-L-cysteine + CMP + diphosphate + H(+)</text>
        <dbReference type="Rhea" id="RHEA:19397"/>
        <dbReference type="ChEBI" id="CHEBI:10986"/>
        <dbReference type="ChEBI" id="CHEBI:15378"/>
        <dbReference type="ChEBI" id="CHEBI:33019"/>
        <dbReference type="ChEBI" id="CHEBI:35235"/>
        <dbReference type="ChEBI" id="CHEBI:37563"/>
        <dbReference type="ChEBI" id="CHEBI:59458"/>
        <dbReference type="ChEBI" id="CHEBI:60377"/>
        <dbReference type="EC" id="6.3.2.5"/>
    </reaction>
</comment>
<comment type="catalytic activity">
    <reaction evidence="3 4">
        <text>N-[(R)-4-phosphopantothenoyl]-L-cysteine + H(+) = (R)-4'-phosphopantetheine + CO2</text>
        <dbReference type="Rhea" id="RHEA:16793"/>
        <dbReference type="ChEBI" id="CHEBI:15378"/>
        <dbReference type="ChEBI" id="CHEBI:16526"/>
        <dbReference type="ChEBI" id="CHEBI:59458"/>
        <dbReference type="ChEBI" id="CHEBI:61723"/>
        <dbReference type="EC" id="4.1.1.36"/>
    </reaction>
</comment>
<comment type="pathway">
    <text evidence="3 4">Cofactor biosynthesis; coenzyme A biosynthesis; CoA from (R)-pantothenate: step 3/5.</text>
</comment>
<feature type="binding site" evidence="3">
    <location>
        <begin position="304"/>
        <end position="307"/>
    </location>
    <ligand>
        <name>CTP</name>
        <dbReference type="ChEBI" id="CHEBI:37563"/>
    </ligand>
</feature>
<dbReference type="GO" id="GO:0046872">
    <property type="term" value="F:metal ion binding"/>
    <property type="evidence" value="ECO:0007669"/>
    <property type="project" value="UniProtKB-KW"/>
</dbReference>
<dbReference type="EC" id="6.3.2.5" evidence="3"/>
<keyword evidence="8" id="KW-1185">Reference proteome</keyword>
<dbReference type="KEGG" id="cdq:BOQ54_00510"/>
<feature type="binding site" evidence="3">
    <location>
        <position position="342"/>
    </location>
    <ligand>
        <name>CTP</name>
        <dbReference type="ChEBI" id="CHEBI:37563"/>
    </ligand>
</feature>
<dbReference type="RefSeq" id="WP_063186720.1">
    <property type="nucleotide sequence ID" value="NZ_CP018095.1"/>
</dbReference>
<evidence type="ECO:0000256" key="4">
    <source>
        <dbReference type="RuleBase" id="RU364078"/>
    </source>
</evidence>
<gene>
    <name evidence="3" type="primary">coaBC</name>
    <name evidence="7" type="ORF">BOQ54_00510</name>
</gene>
<feature type="region of interest" description="Phosphopantothenate--cysteine ligase" evidence="3">
    <location>
        <begin position="190"/>
        <end position="402"/>
    </location>
</feature>
<dbReference type="EC" id="4.1.1.36" evidence="3"/>
<keyword evidence="3 4" id="KW-0288">FMN</keyword>
<evidence type="ECO:0000259" key="5">
    <source>
        <dbReference type="Pfam" id="PF02441"/>
    </source>
</evidence>
<dbReference type="EMBL" id="CP018095">
    <property type="protein sequence ID" value="APF36000.1"/>
    <property type="molecule type" value="Genomic_DNA"/>
</dbReference>
<dbReference type="PROSITE" id="PS50890">
    <property type="entry name" value="PUA"/>
    <property type="match status" value="1"/>
</dbReference>
<dbReference type="Gene3D" id="3.40.50.10300">
    <property type="entry name" value="CoaB-like"/>
    <property type="match status" value="1"/>
</dbReference>
<evidence type="ECO:0000259" key="6">
    <source>
        <dbReference type="Pfam" id="PF04127"/>
    </source>
</evidence>
<dbReference type="GO" id="GO:0071513">
    <property type="term" value="C:phosphopantothenoylcysteine decarboxylase complex"/>
    <property type="evidence" value="ECO:0007669"/>
    <property type="project" value="TreeGrafter"/>
</dbReference>
<dbReference type="HAMAP" id="MF_02225">
    <property type="entry name" value="CoaBC"/>
    <property type="match status" value="1"/>
</dbReference>
<feature type="binding site" evidence="3">
    <location>
        <position position="287"/>
    </location>
    <ligand>
        <name>CTP</name>
        <dbReference type="ChEBI" id="CHEBI:37563"/>
    </ligand>
</feature>
<dbReference type="NCBIfam" id="TIGR00521">
    <property type="entry name" value="coaBC_dfp"/>
    <property type="match status" value="1"/>
</dbReference>
<comment type="caution">
    <text evidence="3">Lacks conserved residue(s) required for the propagation of feature annotation.</text>
</comment>
<feature type="binding site" evidence="3">
    <location>
        <position position="324"/>
    </location>
    <ligand>
        <name>CTP</name>
        <dbReference type="ChEBI" id="CHEBI:37563"/>
    </ligand>
</feature>
<dbReference type="GO" id="GO:0015937">
    <property type="term" value="P:coenzyme A biosynthetic process"/>
    <property type="evidence" value="ECO:0007669"/>
    <property type="project" value="UniProtKB-UniRule"/>
</dbReference>
<keyword evidence="2 3" id="KW-0456">Lyase</keyword>
<keyword evidence="1 3" id="KW-0210">Decarboxylase</keyword>
<keyword evidence="3" id="KW-0460">Magnesium</keyword>
<feature type="domain" description="Flavoprotein" evidence="5">
    <location>
        <begin position="3"/>
        <end position="175"/>
    </location>
</feature>
<comment type="pathway">
    <text evidence="3 4">Cofactor biosynthesis; coenzyme A biosynthesis; CoA from (R)-pantothenate: step 2/5.</text>
</comment>
<name>A0AAC9JPM5_9HYPH</name>
<comment type="cofactor">
    <cofactor evidence="3">
        <name>Mg(2+)</name>
        <dbReference type="ChEBI" id="CHEBI:18420"/>
    </cofactor>
</comment>
<evidence type="ECO:0000313" key="8">
    <source>
        <dbReference type="Proteomes" id="UP000182703"/>
    </source>
</evidence>
<dbReference type="GO" id="GO:0004633">
    <property type="term" value="F:phosphopantothenoylcysteine decarboxylase activity"/>
    <property type="evidence" value="ECO:0007669"/>
    <property type="project" value="UniProtKB-UniRule"/>
</dbReference>
<dbReference type="GO" id="GO:0004632">
    <property type="term" value="F:phosphopantothenate--cysteine ligase activity"/>
    <property type="evidence" value="ECO:0007669"/>
    <property type="project" value="UniProtKB-UniRule"/>
</dbReference>